<proteinExistence type="predicted"/>
<keyword evidence="3" id="KW-1185">Reference proteome</keyword>
<evidence type="ECO:0000313" key="2">
    <source>
        <dbReference type="EMBL" id="KAG8363595.1"/>
    </source>
</evidence>
<protein>
    <submittedName>
        <fullName evidence="2">Uncharacterized protein</fullName>
    </submittedName>
</protein>
<feature type="region of interest" description="Disordered" evidence="1">
    <location>
        <begin position="135"/>
        <end position="159"/>
    </location>
</feature>
<dbReference type="AlphaFoldDB" id="A0AAV6W9E2"/>
<feature type="compositionally biased region" description="Basic and acidic residues" evidence="1">
    <location>
        <begin position="135"/>
        <end position="158"/>
    </location>
</feature>
<dbReference type="Proteomes" id="UP000826271">
    <property type="component" value="Unassembled WGS sequence"/>
</dbReference>
<organism evidence="2 3">
    <name type="scientific">Buddleja alternifolia</name>
    <dbReference type="NCBI Taxonomy" id="168488"/>
    <lineage>
        <taxon>Eukaryota</taxon>
        <taxon>Viridiplantae</taxon>
        <taxon>Streptophyta</taxon>
        <taxon>Embryophyta</taxon>
        <taxon>Tracheophyta</taxon>
        <taxon>Spermatophyta</taxon>
        <taxon>Magnoliopsida</taxon>
        <taxon>eudicotyledons</taxon>
        <taxon>Gunneridae</taxon>
        <taxon>Pentapetalae</taxon>
        <taxon>asterids</taxon>
        <taxon>lamiids</taxon>
        <taxon>Lamiales</taxon>
        <taxon>Scrophulariaceae</taxon>
        <taxon>Buddlejeae</taxon>
        <taxon>Buddleja</taxon>
    </lineage>
</organism>
<gene>
    <name evidence="2" type="ORF">BUALT_Bualt19G0038700</name>
</gene>
<sequence>MGKSMHKTLSFIEERMVSMVKDLSVLTDAVDLKLDAVNMEISVLKRAISNAVSSDGVSSSKLRVVRLSDAEKFFMESSLLVGDAKLWWRSHVSGDAQAELRSQGIKDLPSAFAVVNGLVDFGGIEVQSSKIKQRNEGKEVENSSKGDFKKIEMGDEKTPTSVNKSRKGCFTCWSGDHRMLIFQCEQS</sequence>
<accession>A0AAV6W9E2</accession>
<evidence type="ECO:0000256" key="1">
    <source>
        <dbReference type="SAM" id="MobiDB-lite"/>
    </source>
</evidence>
<name>A0AAV6W9E2_9LAMI</name>
<evidence type="ECO:0000313" key="3">
    <source>
        <dbReference type="Proteomes" id="UP000826271"/>
    </source>
</evidence>
<comment type="caution">
    <text evidence="2">The sequence shown here is derived from an EMBL/GenBank/DDBJ whole genome shotgun (WGS) entry which is preliminary data.</text>
</comment>
<dbReference type="EMBL" id="WHWC01000019">
    <property type="protein sequence ID" value="KAG8363595.1"/>
    <property type="molecule type" value="Genomic_DNA"/>
</dbReference>
<reference evidence="2" key="1">
    <citation type="submission" date="2019-10" db="EMBL/GenBank/DDBJ databases">
        <authorList>
            <person name="Zhang R."/>
            <person name="Pan Y."/>
            <person name="Wang J."/>
            <person name="Ma R."/>
            <person name="Yu S."/>
        </authorList>
    </citation>
    <scope>NUCLEOTIDE SEQUENCE</scope>
    <source>
        <strain evidence="2">LA-IB0</strain>
        <tissue evidence="2">Leaf</tissue>
    </source>
</reference>